<keyword evidence="3" id="KW-1185">Reference proteome</keyword>
<accession>A0A836HTZ8</accession>
<feature type="transmembrane region" description="Helical" evidence="1">
    <location>
        <begin position="32"/>
        <end position="52"/>
    </location>
</feature>
<protein>
    <submittedName>
        <fullName evidence="2">Uncharacterized protein</fullName>
    </submittedName>
</protein>
<keyword evidence="1" id="KW-1133">Transmembrane helix</keyword>
<dbReference type="EMBL" id="JAFJZO010000035">
    <property type="protein sequence ID" value="KAG5492482.1"/>
    <property type="molecule type" value="Genomic_DNA"/>
</dbReference>
<dbReference type="Proteomes" id="UP000674318">
    <property type="component" value="Chromosome 35"/>
</dbReference>
<name>A0A836HTZ8_9TRYP</name>
<dbReference type="OrthoDB" id="272841at2759"/>
<dbReference type="AlphaFoldDB" id="A0A836HTZ8"/>
<gene>
    <name evidence="2" type="ORF">JKF63_01060</name>
</gene>
<reference evidence="2 3" key="1">
    <citation type="submission" date="2021-02" db="EMBL/GenBank/DDBJ databases">
        <title>Porcisia hertigi Genome sequencing and assembly.</title>
        <authorList>
            <person name="Almutairi H."/>
            <person name="Gatherer D."/>
        </authorList>
    </citation>
    <scope>NUCLEOTIDE SEQUENCE [LARGE SCALE GENOMIC DNA]</scope>
    <source>
        <strain evidence="2 3">C119</strain>
    </source>
</reference>
<evidence type="ECO:0000313" key="2">
    <source>
        <dbReference type="EMBL" id="KAG5492482.1"/>
    </source>
</evidence>
<dbReference type="RefSeq" id="XP_067753266.1">
    <property type="nucleotide sequence ID" value="XM_067897109.1"/>
</dbReference>
<evidence type="ECO:0000256" key="1">
    <source>
        <dbReference type="SAM" id="Phobius"/>
    </source>
</evidence>
<proteinExistence type="predicted"/>
<sequence>MLPYGTLWRLDQMLHPANPPRRRTAALRRRQALVYFLWGVCLVSIFLVPFHYASLRRMRIDAERESLGLVAPTVDLEQLHLQQDQALQRLRLWAAENRIGKDPKTHGYNASDDALITADFALVFYLHPSSRTRLDGVFAHPYVQALAGGGVGVLWPQLGDATSARNASGPPGELQNLLRAPTLSEVAAKAAKDASKPAKCLIALRRDLLPVEVNGTKDGGTDDVIRALREALSTEKGLGRFDVGESSNAGKVEAAIGDVRAATERKLAALLLWLTSRQACSDAQEEALSRVLASCQAPLSRSMHTSFDWRTTPEPSLSAVTIAATLRETETALQYLCLCSKHGVQPPAALVERSSGATTPLFLVDPAQLATGMQTCTEACVFGGQRV</sequence>
<evidence type="ECO:0000313" key="3">
    <source>
        <dbReference type="Proteomes" id="UP000674318"/>
    </source>
</evidence>
<comment type="caution">
    <text evidence="2">The sequence shown here is derived from an EMBL/GenBank/DDBJ whole genome shotgun (WGS) entry which is preliminary data.</text>
</comment>
<dbReference type="KEGG" id="phet:94287186"/>
<keyword evidence="1" id="KW-0812">Transmembrane</keyword>
<keyword evidence="1" id="KW-0472">Membrane</keyword>
<organism evidence="2 3">
    <name type="scientific">Porcisia hertigi</name>
    <dbReference type="NCBI Taxonomy" id="2761500"/>
    <lineage>
        <taxon>Eukaryota</taxon>
        <taxon>Discoba</taxon>
        <taxon>Euglenozoa</taxon>
        <taxon>Kinetoplastea</taxon>
        <taxon>Metakinetoplastina</taxon>
        <taxon>Trypanosomatida</taxon>
        <taxon>Trypanosomatidae</taxon>
        <taxon>Leishmaniinae</taxon>
        <taxon>Porcisia</taxon>
    </lineage>
</organism>
<dbReference type="GeneID" id="94287186"/>